<gene>
    <name evidence="1" type="ORF">D8674_035667</name>
</gene>
<evidence type="ECO:0000313" key="2">
    <source>
        <dbReference type="Proteomes" id="UP000327157"/>
    </source>
</evidence>
<dbReference type="Proteomes" id="UP000327157">
    <property type="component" value="Chromosome 9"/>
</dbReference>
<reference evidence="2" key="2">
    <citation type="submission" date="2019-10" db="EMBL/GenBank/DDBJ databases">
        <title>A de novo genome assembly of a pear dwarfing rootstock.</title>
        <authorList>
            <person name="Wang F."/>
            <person name="Wang J."/>
            <person name="Li S."/>
            <person name="Zhang Y."/>
            <person name="Fang M."/>
            <person name="Ma L."/>
            <person name="Zhao Y."/>
            <person name="Jiang S."/>
        </authorList>
    </citation>
    <scope>NUCLEOTIDE SEQUENCE [LARGE SCALE GENOMIC DNA]</scope>
</reference>
<evidence type="ECO:0000313" key="1">
    <source>
        <dbReference type="EMBL" id="KAB2613351.1"/>
    </source>
</evidence>
<dbReference type="PANTHER" id="PTHR34287:SF4">
    <property type="entry name" value="OS04G0504200 PROTEIN"/>
    <property type="match status" value="1"/>
</dbReference>
<accession>A0A5N5GHP7</accession>
<dbReference type="AlphaFoldDB" id="A0A5N5GHP7"/>
<comment type="caution">
    <text evidence="1">The sequence shown here is derived from an EMBL/GenBank/DDBJ whole genome shotgun (WGS) entry which is preliminary data.</text>
</comment>
<dbReference type="OrthoDB" id="1678883at2759"/>
<keyword evidence="2" id="KW-1185">Reference proteome</keyword>
<reference evidence="1 2" key="1">
    <citation type="submission" date="2019-09" db="EMBL/GenBank/DDBJ databases">
        <authorList>
            <person name="Ou C."/>
        </authorList>
    </citation>
    <scope>NUCLEOTIDE SEQUENCE [LARGE SCALE GENOMIC DNA]</scope>
    <source>
        <strain evidence="1">S2</strain>
        <tissue evidence="1">Leaf</tissue>
    </source>
</reference>
<organism evidence="1 2">
    <name type="scientific">Pyrus ussuriensis x Pyrus communis</name>
    <dbReference type="NCBI Taxonomy" id="2448454"/>
    <lineage>
        <taxon>Eukaryota</taxon>
        <taxon>Viridiplantae</taxon>
        <taxon>Streptophyta</taxon>
        <taxon>Embryophyta</taxon>
        <taxon>Tracheophyta</taxon>
        <taxon>Spermatophyta</taxon>
        <taxon>Magnoliopsida</taxon>
        <taxon>eudicotyledons</taxon>
        <taxon>Gunneridae</taxon>
        <taxon>Pentapetalae</taxon>
        <taxon>rosids</taxon>
        <taxon>fabids</taxon>
        <taxon>Rosales</taxon>
        <taxon>Rosaceae</taxon>
        <taxon>Amygdaloideae</taxon>
        <taxon>Maleae</taxon>
        <taxon>Pyrus</taxon>
    </lineage>
</organism>
<reference evidence="1 2" key="3">
    <citation type="submission" date="2019-11" db="EMBL/GenBank/DDBJ databases">
        <title>A de novo genome assembly of a pear dwarfing rootstock.</title>
        <authorList>
            <person name="Wang F."/>
            <person name="Wang J."/>
            <person name="Li S."/>
            <person name="Zhang Y."/>
            <person name="Fang M."/>
            <person name="Ma L."/>
            <person name="Zhao Y."/>
            <person name="Jiang S."/>
        </authorList>
    </citation>
    <scope>NUCLEOTIDE SEQUENCE [LARGE SCALE GENOMIC DNA]</scope>
    <source>
        <strain evidence="1">S2</strain>
        <tissue evidence="1">Leaf</tissue>
    </source>
</reference>
<sequence>MEVEEEAYYLTSLRQQEEEEERKSFLGLSCACKVVEYLQPVMSNELLCKFPDNSAFDFDYSQSSIWSPLVPRVYAPVDLDLDLDLDFATPRKLNFEMGLEVKNQNSLVDAGSGIKKKKIPTATTCFNLNRSALKNKLMKRKKSKMVLASDFSPTPVNVNCNPIASKVWNKLLKAASKHFKKKKKDPMDRVRFSNYLRSDGNI</sequence>
<proteinExistence type="predicted"/>
<protein>
    <submittedName>
        <fullName evidence="1">Uncharacterized protein</fullName>
    </submittedName>
</protein>
<name>A0A5N5GHP7_9ROSA</name>
<dbReference type="EMBL" id="SMOL01000458">
    <property type="protein sequence ID" value="KAB2613351.1"/>
    <property type="molecule type" value="Genomic_DNA"/>
</dbReference>
<dbReference type="PANTHER" id="PTHR34287">
    <property type="entry name" value="OS06G0551500 PROTEIN-RELATED"/>
    <property type="match status" value="1"/>
</dbReference>